<evidence type="ECO:0000256" key="7">
    <source>
        <dbReference type="ARBA" id="ARBA00022840"/>
    </source>
</evidence>
<dbReference type="AlphaFoldDB" id="A0A376BL85"/>
<dbReference type="OrthoDB" id="9814580at2"/>
<comment type="catalytic activity">
    <reaction evidence="8 9">
        <text>L-threonine + hydrogencarbonate + ATP = L-threonylcarbamoyladenylate + diphosphate + H2O</text>
        <dbReference type="Rhea" id="RHEA:36407"/>
        <dbReference type="ChEBI" id="CHEBI:15377"/>
        <dbReference type="ChEBI" id="CHEBI:17544"/>
        <dbReference type="ChEBI" id="CHEBI:30616"/>
        <dbReference type="ChEBI" id="CHEBI:33019"/>
        <dbReference type="ChEBI" id="CHEBI:57926"/>
        <dbReference type="ChEBI" id="CHEBI:73682"/>
        <dbReference type="EC" id="2.7.7.87"/>
    </reaction>
</comment>
<keyword evidence="5 9" id="KW-0548">Nucleotidyltransferase</keyword>
<evidence type="ECO:0000313" key="11">
    <source>
        <dbReference type="EMBL" id="SSY70436.1"/>
    </source>
</evidence>
<evidence type="ECO:0000256" key="5">
    <source>
        <dbReference type="ARBA" id="ARBA00022695"/>
    </source>
</evidence>
<dbReference type="GO" id="GO:0006450">
    <property type="term" value="P:regulation of translational fidelity"/>
    <property type="evidence" value="ECO:0007669"/>
    <property type="project" value="TreeGrafter"/>
</dbReference>
<evidence type="ECO:0000256" key="3">
    <source>
        <dbReference type="ARBA" id="ARBA00022679"/>
    </source>
</evidence>
<keyword evidence="6 9" id="KW-0547">Nucleotide-binding</keyword>
<reference evidence="11 12" key="1">
    <citation type="submission" date="2018-06" db="EMBL/GenBank/DDBJ databases">
        <authorList>
            <consortium name="Pathogen Informatics"/>
            <person name="Doyle S."/>
        </authorList>
    </citation>
    <scope>NUCLEOTIDE SEQUENCE [LARGE SCALE GENOMIC DNA]</scope>
    <source>
        <strain evidence="11 12">NCTC10283</strain>
    </source>
</reference>
<dbReference type="PROSITE" id="PS51163">
    <property type="entry name" value="YRDC"/>
    <property type="match status" value="1"/>
</dbReference>
<protein>
    <recommendedName>
        <fullName evidence="9">Threonylcarbamoyl-AMP synthase</fullName>
        <shortName evidence="9">TC-AMP synthase</shortName>
        <ecNumber evidence="9">2.7.7.87</ecNumber>
    </recommendedName>
    <alternativeName>
        <fullName evidence="9">L-threonylcarbamoyladenylate synthase</fullName>
    </alternativeName>
    <alternativeName>
        <fullName evidence="9">t(6)A37 threonylcarbamoyladenosine biosynthesis protein TsaC</fullName>
    </alternativeName>
    <alternativeName>
        <fullName evidence="9">tRNA threonylcarbamoyladenosine biosynthesis protein TsaC</fullName>
    </alternativeName>
</protein>
<dbReference type="GO" id="GO:0000049">
    <property type="term" value="F:tRNA binding"/>
    <property type="evidence" value="ECO:0007669"/>
    <property type="project" value="TreeGrafter"/>
</dbReference>
<comment type="similarity">
    <text evidence="9">Belongs to the SUA5 family. TsaC subfamily.</text>
</comment>
<name>A0A376BL85_9NEIS</name>
<evidence type="ECO:0000256" key="2">
    <source>
        <dbReference type="ARBA" id="ARBA00022490"/>
    </source>
</evidence>
<dbReference type="PANTHER" id="PTHR17490:SF18">
    <property type="entry name" value="THREONYLCARBAMOYL-AMP SYNTHASE"/>
    <property type="match status" value="1"/>
</dbReference>
<dbReference type="GO" id="GO:0003725">
    <property type="term" value="F:double-stranded RNA binding"/>
    <property type="evidence" value="ECO:0007669"/>
    <property type="project" value="InterPro"/>
</dbReference>
<evidence type="ECO:0000256" key="8">
    <source>
        <dbReference type="ARBA" id="ARBA00048366"/>
    </source>
</evidence>
<dbReference type="InterPro" id="IPR023535">
    <property type="entry name" value="TC-AMP_synthase"/>
</dbReference>
<feature type="domain" description="YrdC-like" evidence="10">
    <location>
        <begin position="3"/>
        <end position="185"/>
    </location>
</feature>
<keyword evidence="7 9" id="KW-0067">ATP-binding</keyword>
<keyword evidence="2 9" id="KW-0963">Cytoplasm</keyword>
<dbReference type="InterPro" id="IPR017945">
    <property type="entry name" value="DHBP_synth_RibB-like_a/b_dom"/>
</dbReference>
<comment type="function">
    <text evidence="9">Required for the formation of a threonylcarbamoyl group on adenosine at position 37 (t(6)A37) in tRNAs that read codons beginning with adenine. Catalyzes the conversion of L-threonine, HCO(3)(-)/CO(2) and ATP to give threonylcarbamoyl-AMP (TC-AMP) as the acyladenylate intermediate, with the release of diphosphate.</text>
</comment>
<evidence type="ECO:0000256" key="4">
    <source>
        <dbReference type="ARBA" id="ARBA00022694"/>
    </source>
</evidence>
<dbReference type="Pfam" id="PF01300">
    <property type="entry name" value="Sua5_yciO_yrdC"/>
    <property type="match status" value="1"/>
</dbReference>
<evidence type="ECO:0000256" key="9">
    <source>
        <dbReference type="HAMAP-Rule" id="MF_01852"/>
    </source>
</evidence>
<dbReference type="SUPFAM" id="SSF55821">
    <property type="entry name" value="YrdC/RibB"/>
    <property type="match status" value="1"/>
</dbReference>
<dbReference type="GO" id="GO:0005524">
    <property type="term" value="F:ATP binding"/>
    <property type="evidence" value="ECO:0007669"/>
    <property type="project" value="UniProtKB-UniRule"/>
</dbReference>
<dbReference type="Proteomes" id="UP000254209">
    <property type="component" value="Unassembled WGS sequence"/>
</dbReference>
<keyword evidence="12" id="KW-1185">Reference proteome</keyword>
<dbReference type="HAMAP" id="MF_01852">
    <property type="entry name" value="TsaC"/>
    <property type="match status" value="1"/>
</dbReference>
<dbReference type="GO" id="GO:0005737">
    <property type="term" value="C:cytoplasm"/>
    <property type="evidence" value="ECO:0007669"/>
    <property type="project" value="UniProtKB-SubCell"/>
</dbReference>
<dbReference type="InterPro" id="IPR050156">
    <property type="entry name" value="TC-AMP_synthase_SUA5"/>
</dbReference>
<dbReference type="GO" id="GO:0061710">
    <property type="term" value="F:L-threonylcarbamoyladenylate synthase"/>
    <property type="evidence" value="ECO:0007669"/>
    <property type="project" value="UniProtKB-EC"/>
</dbReference>
<dbReference type="STRING" id="1120980.GCA_000745955_02690"/>
<comment type="subcellular location">
    <subcellularLocation>
        <location evidence="1 9">Cytoplasm</location>
    </subcellularLocation>
</comment>
<proteinExistence type="inferred from homology"/>
<sequence length="185" mass="21114">MNTFPFFKIRAYLKRGGVIAYPTESSYGLGCLANNRRGIRGILRIKKRPQHKGLIVIGGDFGQLQPYVFRLPEHEQNQIERAWHDDVPTTFLLRCRANVLPELRGRRRNQLAVRVPQHDLARRLCGAVGGALVSTSCNRAGKRACRSEREVRRQFGRAVWVVGGRTGGRKSPSQIVNWETRERVR</sequence>
<dbReference type="RefSeq" id="WP_034296071.1">
    <property type="nucleotide sequence ID" value="NZ_CP091519.2"/>
</dbReference>
<organism evidence="11 12">
    <name type="scientific">Alysiella crassa</name>
    <dbReference type="NCBI Taxonomy" id="153491"/>
    <lineage>
        <taxon>Bacteria</taxon>
        <taxon>Pseudomonadati</taxon>
        <taxon>Pseudomonadota</taxon>
        <taxon>Betaproteobacteria</taxon>
        <taxon>Neisseriales</taxon>
        <taxon>Neisseriaceae</taxon>
        <taxon>Alysiella</taxon>
    </lineage>
</organism>
<accession>A0A376BL85</accession>
<evidence type="ECO:0000259" key="10">
    <source>
        <dbReference type="PROSITE" id="PS51163"/>
    </source>
</evidence>
<keyword evidence="4 9" id="KW-0819">tRNA processing</keyword>
<gene>
    <name evidence="11" type="primary">rimN</name>
    <name evidence="9" type="synonym">tsaC</name>
    <name evidence="11" type="ORF">NCTC10283_00532</name>
</gene>
<dbReference type="GO" id="GO:0002949">
    <property type="term" value="P:tRNA threonylcarbamoyladenosine modification"/>
    <property type="evidence" value="ECO:0007669"/>
    <property type="project" value="UniProtKB-UniRule"/>
</dbReference>
<evidence type="ECO:0000256" key="6">
    <source>
        <dbReference type="ARBA" id="ARBA00022741"/>
    </source>
</evidence>
<dbReference type="EMBL" id="UFSO01000002">
    <property type="protein sequence ID" value="SSY70436.1"/>
    <property type="molecule type" value="Genomic_DNA"/>
</dbReference>
<evidence type="ECO:0000256" key="1">
    <source>
        <dbReference type="ARBA" id="ARBA00004496"/>
    </source>
</evidence>
<dbReference type="EC" id="2.7.7.87" evidence="9"/>
<keyword evidence="3 9" id="KW-0808">Transferase</keyword>
<dbReference type="InterPro" id="IPR006070">
    <property type="entry name" value="Sua5-like_dom"/>
</dbReference>
<dbReference type="PANTHER" id="PTHR17490">
    <property type="entry name" value="SUA5"/>
    <property type="match status" value="1"/>
</dbReference>
<evidence type="ECO:0000313" key="12">
    <source>
        <dbReference type="Proteomes" id="UP000254209"/>
    </source>
</evidence>
<dbReference type="Gene3D" id="3.90.870.10">
    <property type="entry name" value="DHBP synthase"/>
    <property type="match status" value="1"/>
</dbReference>